<protein>
    <recommendedName>
        <fullName evidence="5">YbaB/EbfC DNA-binding family protein</fullName>
    </recommendedName>
</protein>
<dbReference type="RefSeq" id="WP_345391791.1">
    <property type="nucleotide sequence ID" value="NZ_BAABLA010000007.1"/>
</dbReference>
<dbReference type="EMBL" id="JBHSXX010000001">
    <property type="protein sequence ID" value="MFC6871716.1"/>
    <property type="molecule type" value="Genomic_DNA"/>
</dbReference>
<feature type="region of interest" description="Disordered" evidence="1">
    <location>
        <begin position="96"/>
        <end position="132"/>
    </location>
</feature>
<accession>A0ABW2BR73</accession>
<comment type="caution">
    <text evidence="2">The sequence shown here is derived from an EMBL/GenBank/DDBJ whole genome shotgun (WGS) entry which is preliminary data.</text>
</comment>
<gene>
    <name evidence="2" type="ORF">ACFQGD_00030</name>
    <name evidence="3" type="ORF">ACFQGD_31805</name>
</gene>
<evidence type="ECO:0008006" key="5">
    <source>
        <dbReference type="Google" id="ProtNLM"/>
    </source>
</evidence>
<reference evidence="2" key="3">
    <citation type="submission" date="2024-09" db="EMBL/GenBank/DDBJ databases">
        <authorList>
            <person name="Sun Q."/>
            <person name="Mori K."/>
        </authorList>
    </citation>
    <scope>NUCLEOTIDE SEQUENCE</scope>
    <source>
        <strain evidence="2">JCM 15899</strain>
    </source>
</reference>
<reference evidence="4" key="2">
    <citation type="journal article" date="2019" name="Int. J. Syst. Evol. Microbiol.">
        <title>The Global Catalogue of Microorganisms (GCM) 10K type strain sequencing project: providing services to taxonomists for standard genome sequencing and annotation.</title>
        <authorList>
            <consortium name="The Broad Institute Genomics Platform"/>
            <consortium name="The Broad Institute Genome Sequencing Center for Infectious Disease"/>
            <person name="Wu L."/>
            <person name="Ma J."/>
        </authorList>
    </citation>
    <scope>NUCLEOTIDE SEQUENCE [LARGE SCALE GENOMIC DNA]</scope>
    <source>
        <strain evidence="4">KCTC 32255</strain>
    </source>
</reference>
<evidence type="ECO:0000313" key="3">
    <source>
        <dbReference type="EMBL" id="MFC6871716.1"/>
    </source>
</evidence>
<dbReference type="Proteomes" id="UP001596337">
    <property type="component" value="Unassembled WGS sequence"/>
</dbReference>
<dbReference type="EMBL" id="JBHSXX010000001">
    <property type="protein sequence ID" value="MFC6865526.1"/>
    <property type="molecule type" value="Genomic_DNA"/>
</dbReference>
<reference evidence="2" key="1">
    <citation type="journal article" date="2014" name="Int. J. Syst. Evol. Microbiol.">
        <title>Complete genome of a new Firmicutes species belonging to the dominant human colonic microbiota ('Ruminococcus bicirculans') reveals two chromosomes and a selective capacity to utilize plant glucans.</title>
        <authorList>
            <consortium name="NISC Comparative Sequencing Program"/>
            <person name="Wegmann U."/>
            <person name="Louis P."/>
            <person name="Goesmann A."/>
            <person name="Henrissat B."/>
            <person name="Duncan S.H."/>
            <person name="Flint H.J."/>
        </authorList>
    </citation>
    <scope>NUCLEOTIDE SEQUENCE</scope>
    <source>
        <strain evidence="2">JCM 15899</strain>
    </source>
</reference>
<proteinExistence type="predicted"/>
<keyword evidence="4" id="KW-1185">Reference proteome</keyword>
<evidence type="ECO:0000313" key="2">
    <source>
        <dbReference type="EMBL" id="MFC6865526.1"/>
    </source>
</evidence>
<sequence length="132" mass="14851">MADNQNLGQPSVEEILDKIDQSPIGEMLRDEQAMERMIFDLMTRSEDSVVREMGTELREGNITMRGLADIPAYRSAMEAGLERVGELDLASMSEQLDELIAEQQESAPDEDAGESDEEPDELWQGFGRLDDR</sequence>
<name>A0ABW2BR73_9PSEU</name>
<evidence type="ECO:0000256" key="1">
    <source>
        <dbReference type="SAM" id="MobiDB-lite"/>
    </source>
</evidence>
<evidence type="ECO:0000313" key="4">
    <source>
        <dbReference type="Proteomes" id="UP001596337"/>
    </source>
</evidence>
<organism evidence="2 4">
    <name type="scientific">Haloechinothrix salitolerans</name>
    <dbReference type="NCBI Taxonomy" id="926830"/>
    <lineage>
        <taxon>Bacteria</taxon>
        <taxon>Bacillati</taxon>
        <taxon>Actinomycetota</taxon>
        <taxon>Actinomycetes</taxon>
        <taxon>Pseudonocardiales</taxon>
        <taxon>Pseudonocardiaceae</taxon>
        <taxon>Haloechinothrix</taxon>
    </lineage>
</organism>
<feature type="compositionally biased region" description="Acidic residues" evidence="1">
    <location>
        <begin position="107"/>
        <end position="121"/>
    </location>
</feature>